<evidence type="ECO:0000313" key="8">
    <source>
        <dbReference type="Proteomes" id="UP000782241"/>
    </source>
</evidence>
<evidence type="ECO:0000256" key="2">
    <source>
        <dbReference type="ARBA" id="ARBA00022692"/>
    </source>
</evidence>
<dbReference type="InterPro" id="IPR051694">
    <property type="entry name" value="Immunoregulatory_rcpt-like"/>
</dbReference>
<evidence type="ECO:0000256" key="3">
    <source>
        <dbReference type="ARBA" id="ARBA00022989"/>
    </source>
</evidence>
<reference evidence="7" key="1">
    <citation type="submission" date="2021-04" db="EMBL/GenBank/DDBJ databases">
        <title>Draft genome of Fusarium avenaceum strain F156N33, isolated from an atmospheric sample in Virginia.</title>
        <authorList>
            <person name="Yang S."/>
            <person name="Vinatzer B.A."/>
            <person name="Coleman J."/>
        </authorList>
    </citation>
    <scope>NUCLEOTIDE SEQUENCE</scope>
    <source>
        <strain evidence="7">F156N33</strain>
    </source>
</reference>
<comment type="caution">
    <text evidence="7">The sequence shown here is derived from an EMBL/GenBank/DDBJ whole genome shotgun (WGS) entry which is preliminary data.</text>
</comment>
<keyword evidence="2 6" id="KW-0812">Transmembrane</keyword>
<dbReference type="GO" id="GO:0071944">
    <property type="term" value="C:cell periphery"/>
    <property type="evidence" value="ECO:0007669"/>
    <property type="project" value="UniProtKB-ARBA"/>
</dbReference>
<feature type="region of interest" description="Disordered" evidence="5">
    <location>
        <begin position="207"/>
        <end position="246"/>
    </location>
</feature>
<dbReference type="AlphaFoldDB" id="A0A9P7KRA1"/>
<evidence type="ECO:0000313" key="7">
    <source>
        <dbReference type="EMBL" id="KAG5659638.1"/>
    </source>
</evidence>
<organism evidence="7 8">
    <name type="scientific">Fusarium avenaceum</name>
    <dbReference type="NCBI Taxonomy" id="40199"/>
    <lineage>
        <taxon>Eukaryota</taxon>
        <taxon>Fungi</taxon>
        <taxon>Dikarya</taxon>
        <taxon>Ascomycota</taxon>
        <taxon>Pezizomycotina</taxon>
        <taxon>Sordariomycetes</taxon>
        <taxon>Hypocreomycetidae</taxon>
        <taxon>Hypocreales</taxon>
        <taxon>Nectriaceae</taxon>
        <taxon>Fusarium</taxon>
        <taxon>Fusarium tricinctum species complex</taxon>
    </lineage>
</organism>
<dbReference type="GO" id="GO:0016020">
    <property type="term" value="C:membrane"/>
    <property type="evidence" value="ECO:0007669"/>
    <property type="project" value="UniProtKB-SubCell"/>
</dbReference>
<dbReference type="EMBL" id="JAGPUO010000011">
    <property type="protein sequence ID" value="KAG5659638.1"/>
    <property type="molecule type" value="Genomic_DNA"/>
</dbReference>
<evidence type="ECO:0000256" key="1">
    <source>
        <dbReference type="ARBA" id="ARBA00004167"/>
    </source>
</evidence>
<accession>A0A9P7KRA1</accession>
<feature type="compositionally biased region" description="Polar residues" evidence="5">
    <location>
        <begin position="290"/>
        <end position="304"/>
    </location>
</feature>
<name>A0A9P7KRA1_9HYPO</name>
<gene>
    <name evidence="7" type="ORF">KAF25_002197</name>
</gene>
<evidence type="ECO:0000256" key="6">
    <source>
        <dbReference type="SAM" id="Phobius"/>
    </source>
</evidence>
<feature type="region of interest" description="Disordered" evidence="5">
    <location>
        <begin position="283"/>
        <end position="314"/>
    </location>
</feature>
<evidence type="ECO:0000256" key="4">
    <source>
        <dbReference type="ARBA" id="ARBA00023136"/>
    </source>
</evidence>
<sequence length="328" mass="34922">MPQRRTHLGPLTTKWEYPDSCTVPIVQCRTCKNGWQGQVCGDNVGDMQGVADNTECWPPATISPSTVGALNGWGYYSPAVDCPRGYEPACSATGTQTSDFEFQFSVSKDETVTGCCPSGYTCKMARGGAQTCAFTAYRGTLEVAVCVNRKITPYSLPIPAKVADKPGEKTVTIFKFTAYAPMFQLNRREEDSSLQMIRSTIVDATSRHGMLGPTAQSTSTSADSTAQSTSISASFVPPDSSGGGLSKGAQAGIGVGVSVIGLGIIGAAFYLWRRRRKATPAPELVITESKPPTSVGGTQNSTPPQYRPVELDATHPAELDALNTRHEM</sequence>
<keyword evidence="8" id="KW-1185">Reference proteome</keyword>
<protein>
    <submittedName>
        <fullName evidence="7">Uncharacterized protein</fullName>
    </submittedName>
</protein>
<dbReference type="Proteomes" id="UP000782241">
    <property type="component" value="Unassembled WGS sequence"/>
</dbReference>
<feature type="transmembrane region" description="Helical" evidence="6">
    <location>
        <begin position="251"/>
        <end position="272"/>
    </location>
</feature>
<dbReference type="PANTHER" id="PTHR15549">
    <property type="entry name" value="PAIRED IMMUNOGLOBULIN-LIKE TYPE 2 RECEPTOR"/>
    <property type="match status" value="1"/>
</dbReference>
<evidence type="ECO:0000256" key="5">
    <source>
        <dbReference type="SAM" id="MobiDB-lite"/>
    </source>
</evidence>
<proteinExistence type="predicted"/>
<keyword evidence="4 6" id="KW-0472">Membrane</keyword>
<comment type="subcellular location">
    <subcellularLocation>
        <location evidence="1">Membrane</location>
        <topology evidence="1">Single-pass membrane protein</topology>
    </subcellularLocation>
</comment>
<feature type="compositionally biased region" description="Low complexity" evidence="5">
    <location>
        <begin position="214"/>
        <end position="234"/>
    </location>
</feature>
<keyword evidence="3 6" id="KW-1133">Transmembrane helix</keyword>